<comment type="caution">
    <text evidence="1">The sequence shown here is derived from an EMBL/GenBank/DDBJ whole genome shotgun (WGS) entry which is preliminary data.</text>
</comment>
<protein>
    <submittedName>
        <fullName evidence="1">Uncharacterized protein</fullName>
    </submittedName>
</protein>
<evidence type="ECO:0000313" key="2">
    <source>
        <dbReference type="Proteomes" id="UP001147746"/>
    </source>
</evidence>
<keyword evidence="2" id="KW-1185">Reference proteome</keyword>
<name>A0A9W9PLS3_9EURO</name>
<reference evidence="1" key="2">
    <citation type="journal article" date="2023" name="IMA Fungus">
        <title>Comparative genomic study of the Penicillium genus elucidates a diverse pangenome and 15 lateral gene transfer events.</title>
        <authorList>
            <person name="Petersen C."/>
            <person name="Sorensen T."/>
            <person name="Nielsen M.R."/>
            <person name="Sondergaard T.E."/>
            <person name="Sorensen J.L."/>
            <person name="Fitzpatrick D.A."/>
            <person name="Frisvad J.C."/>
            <person name="Nielsen K.L."/>
        </authorList>
    </citation>
    <scope>NUCLEOTIDE SEQUENCE</scope>
    <source>
        <strain evidence="1">IBT 21472</strain>
    </source>
</reference>
<dbReference type="EMBL" id="JAPZBO010000010">
    <property type="protein sequence ID" value="KAJ5299459.1"/>
    <property type="molecule type" value="Genomic_DNA"/>
</dbReference>
<sequence>MPQWTSLHALQGSYSLKDLSSFSQVNHICKQVGVPILYRNLTLTFEAIQSQEAALSKVTDAPLGSHFKKYARRLSVVCIELPADCEFEQAQAWKLEPWAISMATDRKPATRKGFLEHYMTSCYSPSGGYILSSVPRRVSETRNWAPAVSLIVSLDRLEQFDFVTSNDFTTSLMEAFSHYHPHCKLNILGRQGVVYSPLSPEAKTVSNGDYEFNIYTLQLPGLHTLTTSLPHAYKRSNRQVK</sequence>
<evidence type="ECO:0000313" key="1">
    <source>
        <dbReference type="EMBL" id="KAJ5299459.1"/>
    </source>
</evidence>
<organism evidence="1 2">
    <name type="scientific">Penicillium atrosanguineum</name>
    <dbReference type="NCBI Taxonomy" id="1132637"/>
    <lineage>
        <taxon>Eukaryota</taxon>
        <taxon>Fungi</taxon>
        <taxon>Dikarya</taxon>
        <taxon>Ascomycota</taxon>
        <taxon>Pezizomycotina</taxon>
        <taxon>Eurotiomycetes</taxon>
        <taxon>Eurotiomycetidae</taxon>
        <taxon>Eurotiales</taxon>
        <taxon>Aspergillaceae</taxon>
        <taxon>Penicillium</taxon>
    </lineage>
</organism>
<dbReference type="AlphaFoldDB" id="A0A9W9PLS3"/>
<reference evidence="1" key="1">
    <citation type="submission" date="2022-12" db="EMBL/GenBank/DDBJ databases">
        <authorList>
            <person name="Petersen C."/>
        </authorList>
    </citation>
    <scope>NUCLEOTIDE SEQUENCE</scope>
    <source>
        <strain evidence="1">IBT 21472</strain>
    </source>
</reference>
<gene>
    <name evidence="1" type="ORF">N7476_011016</name>
</gene>
<proteinExistence type="predicted"/>
<accession>A0A9W9PLS3</accession>
<dbReference type="Proteomes" id="UP001147746">
    <property type="component" value="Unassembled WGS sequence"/>
</dbReference>